<dbReference type="EMBL" id="BBZA01000059">
    <property type="protein sequence ID" value="GAP62463.1"/>
    <property type="molecule type" value="Genomic_DNA"/>
</dbReference>
<dbReference type="GO" id="GO:0006352">
    <property type="term" value="P:DNA-templated transcription initiation"/>
    <property type="evidence" value="ECO:0007669"/>
    <property type="project" value="InterPro"/>
</dbReference>
<dbReference type="Pfam" id="PF08281">
    <property type="entry name" value="Sigma70_r4_2"/>
    <property type="match status" value="1"/>
</dbReference>
<evidence type="ECO:0000259" key="6">
    <source>
        <dbReference type="Pfam" id="PF04542"/>
    </source>
</evidence>
<reference evidence="9" key="2">
    <citation type="submission" date="2015-08" db="EMBL/GenBank/DDBJ databases">
        <title>Draft Genome Sequence of a Heterotrophic Facultative Anaerobic Bacterium Ardenticatena maritima Strain 110S.</title>
        <authorList>
            <person name="Kawaichi S."/>
            <person name="Yoshida T."/>
            <person name="Sako Y."/>
            <person name="Nakamura R."/>
        </authorList>
    </citation>
    <scope>NUCLEOTIDE SEQUENCE [LARGE SCALE GENOMIC DNA]</scope>
    <source>
        <strain evidence="9">110S</strain>
    </source>
</reference>
<dbReference type="Gene3D" id="1.10.1740.10">
    <property type="match status" value="1"/>
</dbReference>
<evidence type="ECO:0000256" key="4">
    <source>
        <dbReference type="ARBA" id="ARBA00023125"/>
    </source>
</evidence>
<dbReference type="AlphaFoldDB" id="A0A0M8K5Z4"/>
<dbReference type="Gene3D" id="1.10.10.10">
    <property type="entry name" value="Winged helix-like DNA-binding domain superfamily/Winged helix DNA-binding domain"/>
    <property type="match status" value="1"/>
</dbReference>
<reference evidence="8 9" key="1">
    <citation type="journal article" date="2015" name="Genome Announc.">
        <title>Draft Genome Sequence of a Heterotrophic Facultative Anaerobic Thermophilic Bacterium, Ardenticatena maritima Strain 110ST.</title>
        <authorList>
            <person name="Kawaichi S."/>
            <person name="Yoshida T."/>
            <person name="Sako Y."/>
            <person name="Nakamura R."/>
        </authorList>
    </citation>
    <scope>NUCLEOTIDE SEQUENCE [LARGE SCALE GENOMIC DNA]</scope>
    <source>
        <strain evidence="8 9">110S</strain>
    </source>
</reference>
<dbReference type="InterPro" id="IPR036388">
    <property type="entry name" value="WH-like_DNA-bd_sf"/>
</dbReference>
<dbReference type="RefSeq" id="WP_082374115.1">
    <property type="nucleotide sequence ID" value="NZ_BBZA01000059.1"/>
</dbReference>
<dbReference type="GO" id="GO:0003677">
    <property type="term" value="F:DNA binding"/>
    <property type="evidence" value="ECO:0007669"/>
    <property type="project" value="UniProtKB-KW"/>
</dbReference>
<proteinExistence type="inferred from homology"/>
<dbReference type="InterPro" id="IPR007627">
    <property type="entry name" value="RNA_pol_sigma70_r2"/>
</dbReference>
<organism evidence="8 9">
    <name type="scientific">Ardenticatena maritima</name>
    <dbReference type="NCBI Taxonomy" id="872965"/>
    <lineage>
        <taxon>Bacteria</taxon>
        <taxon>Bacillati</taxon>
        <taxon>Chloroflexota</taxon>
        <taxon>Ardenticatenia</taxon>
        <taxon>Ardenticatenales</taxon>
        <taxon>Ardenticatenaceae</taxon>
        <taxon>Ardenticatena</taxon>
    </lineage>
</organism>
<sequence length="228" mass="26177">MTQFWLWLLLAYILVRLGVRTTTQPHPTTDDRPLVEAAQAGDLDAFNQLVGRYQRLAYNVAYRIMGDADAAADATQEAFLAAYRKLDTYQPGTSFKAWLLRIVTNKCYDALRAHKRRPTASLDALLLDPDKPDRPFEQVAPERPDEAVEQQELHELLQALLLTLPPDQRAVLVLADIQGYKYHEIAEILGIEIGTVKSRLFRARRKMRDALREHEELLPPAYRFQNRP</sequence>
<dbReference type="STRING" id="872965.SE16_02975"/>
<dbReference type="InterPro" id="IPR014284">
    <property type="entry name" value="RNA_pol_sigma-70_dom"/>
</dbReference>
<dbReference type="InterPro" id="IPR013324">
    <property type="entry name" value="RNA_pol_sigma_r3/r4-like"/>
</dbReference>
<evidence type="ECO:0000256" key="1">
    <source>
        <dbReference type="ARBA" id="ARBA00010641"/>
    </source>
</evidence>
<dbReference type="OrthoDB" id="9784984at2"/>
<comment type="caution">
    <text evidence="8">The sequence shown here is derived from an EMBL/GenBank/DDBJ whole genome shotgun (WGS) entry which is preliminary data.</text>
</comment>
<gene>
    <name evidence="8" type="ORF">ARMA_0886</name>
</gene>
<evidence type="ECO:0000313" key="9">
    <source>
        <dbReference type="Proteomes" id="UP000037784"/>
    </source>
</evidence>
<keyword evidence="4" id="KW-0238">DNA-binding</keyword>
<feature type="domain" description="RNA polymerase sigma factor 70 region 4 type 2" evidence="7">
    <location>
        <begin position="155"/>
        <end position="207"/>
    </location>
</feature>
<evidence type="ECO:0000256" key="2">
    <source>
        <dbReference type="ARBA" id="ARBA00023015"/>
    </source>
</evidence>
<evidence type="ECO:0000313" key="8">
    <source>
        <dbReference type="EMBL" id="GAP62463.1"/>
    </source>
</evidence>
<dbReference type="PANTHER" id="PTHR43133:SF8">
    <property type="entry name" value="RNA POLYMERASE SIGMA FACTOR HI_1459-RELATED"/>
    <property type="match status" value="1"/>
</dbReference>
<dbReference type="PANTHER" id="PTHR43133">
    <property type="entry name" value="RNA POLYMERASE ECF-TYPE SIGMA FACTO"/>
    <property type="match status" value="1"/>
</dbReference>
<keyword evidence="3" id="KW-0731">Sigma factor</keyword>
<comment type="similarity">
    <text evidence="1">Belongs to the sigma-70 factor family. ECF subfamily.</text>
</comment>
<evidence type="ECO:0000256" key="3">
    <source>
        <dbReference type="ARBA" id="ARBA00023082"/>
    </source>
</evidence>
<dbReference type="CDD" id="cd06171">
    <property type="entry name" value="Sigma70_r4"/>
    <property type="match status" value="1"/>
</dbReference>
<keyword evidence="9" id="KW-1185">Reference proteome</keyword>
<dbReference type="Proteomes" id="UP000037784">
    <property type="component" value="Unassembled WGS sequence"/>
</dbReference>
<feature type="domain" description="RNA polymerase sigma-70 region 2" evidence="6">
    <location>
        <begin position="49"/>
        <end position="117"/>
    </location>
</feature>
<protein>
    <submittedName>
        <fullName evidence="8">RNA polymerase sigma-70 factor, ECF subfamily</fullName>
    </submittedName>
</protein>
<dbReference type="NCBIfam" id="TIGR02937">
    <property type="entry name" value="sigma70-ECF"/>
    <property type="match status" value="1"/>
</dbReference>
<dbReference type="InterPro" id="IPR039425">
    <property type="entry name" value="RNA_pol_sigma-70-like"/>
</dbReference>
<name>A0A0M8K5Z4_9CHLR</name>
<dbReference type="SUPFAM" id="SSF88946">
    <property type="entry name" value="Sigma2 domain of RNA polymerase sigma factors"/>
    <property type="match status" value="1"/>
</dbReference>
<accession>A0A0M8K5Z4</accession>
<keyword evidence="5" id="KW-0804">Transcription</keyword>
<dbReference type="InterPro" id="IPR013325">
    <property type="entry name" value="RNA_pol_sigma_r2"/>
</dbReference>
<dbReference type="SUPFAM" id="SSF88659">
    <property type="entry name" value="Sigma3 and sigma4 domains of RNA polymerase sigma factors"/>
    <property type="match status" value="1"/>
</dbReference>
<dbReference type="GO" id="GO:0016987">
    <property type="term" value="F:sigma factor activity"/>
    <property type="evidence" value="ECO:0007669"/>
    <property type="project" value="UniProtKB-KW"/>
</dbReference>
<keyword evidence="2" id="KW-0805">Transcription regulation</keyword>
<dbReference type="Pfam" id="PF04542">
    <property type="entry name" value="Sigma70_r2"/>
    <property type="match status" value="1"/>
</dbReference>
<dbReference type="InterPro" id="IPR013249">
    <property type="entry name" value="RNA_pol_sigma70_r4_t2"/>
</dbReference>
<evidence type="ECO:0000256" key="5">
    <source>
        <dbReference type="ARBA" id="ARBA00023163"/>
    </source>
</evidence>
<dbReference type="InParanoid" id="A0A0M8K5Z4"/>
<evidence type="ECO:0000259" key="7">
    <source>
        <dbReference type="Pfam" id="PF08281"/>
    </source>
</evidence>